<dbReference type="OrthoDB" id="39703at2"/>
<accession>W6K1G3</accession>
<proteinExistence type="predicted"/>
<gene>
    <name evidence="1" type="ORF">BN11_4870001</name>
</gene>
<evidence type="ECO:0000313" key="2">
    <source>
        <dbReference type="Proteomes" id="UP000035763"/>
    </source>
</evidence>
<dbReference type="SUPFAM" id="SSF50960">
    <property type="entry name" value="TolB, C-terminal domain"/>
    <property type="match status" value="1"/>
</dbReference>
<organism evidence="1 2">
    <name type="scientific">Nostocoides australiense Ben110</name>
    <dbReference type="NCBI Taxonomy" id="1193182"/>
    <lineage>
        <taxon>Bacteria</taxon>
        <taxon>Bacillati</taxon>
        <taxon>Actinomycetota</taxon>
        <taxon>Actinomycetes</taxon>
        <taxon>Micrococcales</taxon>
        <taxon>Intrasporangiaceae</taxon>
        <taxon>Nostocoides</taxon>
    </lineage>
</organism>
<name>W6K1G3_9MICO</name>
<dbReference type="AlphaFoldDB" id="W6K1G3"/>
<dbReference type="STRING" id="1193182.BN11_4870001"/>
<dbReference type="Proteomes" id="UP000035763">
    <property type="component" value="Unassembled WGS sequence"/>
</dbReference>
<sequence length="307" mass="32596">MSVGTGAKQANGSSFWPKISDNGRYISFISSASNLVAGDTNRQADAFRVDTTTGAVLRLSVGAGGKQANGKSANLDMDATGTKFVFSSTAGNLVSGDTNSTEDVFVRDVAAGTTKRISTYGGRQPVRGQVEKTTISPNGAFAGFTYKGGSANGSYEWTRSTNSVDMIYPDYLLEIGPATNYGVSTWYSVYSEGSHCTYEDVDVPQAGGSLAIEMGACSNYYAWAYDVNPAGTMVAMQLEIPDTLYLFDADTSFYDDDPEDVAIAALPEFTTSFTLASDGQSVVYADDSGQIRKWTHKTGAIALISTR</sequence>
<protein>
    <submittedName>
        <fullName evidence="1">Uncharacterized protein</fullName>
    </submittedName>
</protein>
<keyword evidence="2" id="KW-1185">Reference proteome</keyword>
<comment type="caution">
    <text evidence="1">The sequence shown here is derived from an EMBL/GenBank/DDBJ whole genome shotgun (WGS) entry which is preliminary data.</text>
</comment>
<reference evidence="1 2" key="1">
    <citation type="journal article" date="2013" name="ISME J.">
        <title>A metabolic model for members of the genus Tetrasphaera involved in enhanced biological phosphorus removal.</title>
        <authorList>
            <person name="Kristiansen R."/>
            <person name="Nguyen H.T.T."/>
            <person name="Saunders A.M."/>
            <person name="Nielsen J.L."/>
            <person name="Wimmer R."/>
            <person name="Le V.Q."/>
            <person name="McIlroy S.J."/>
            <person name="Petrovski S."/>
            <person name="Seviour R.J."/>
            <person name="Calteau A."/>
            <person name="Nielsen K.L."/>
            <person name="Nielsen P.H."/>
        </authorList>
    </citation>
    <scope>NUCLEOTIDE SEQUENCE [LARGE SCALE GENOMIC DNA]</scope>
    <source>
        <strain evidence="1 2">Ben110</strain>
    </source>
</reference>
<dbReference type="EMBL" id="CAJA01000431">
    <property type="protein sequence ID" value="CCH74845.1"/>
    <property type="molecule type" value="Genomic_DNA"/>
</dbReference>
<evidence type="ECO:0000313" key="1">
    <source>
        <dbReference type="EMBL" id="CCH74845.1"/>
    </source>
</evidence>